<accession>A0A9D6V2M4</accession>
<organism evidence="1 2">
    <name type="scientific">Desulfomonile tiedjei</name>
    <dbReference type="NCBI Taxonomy" id="2358"/>
    <lineage>
        <taxon>Bacteria</taxon>
        <taxon>Pseudomonadati</taxon>
        <taxon>Thermodesulfobacteriota</taxon>
        <taxon>Desulfomonilia</taxon>
        <taxon>Desulfomonilales</taxon>
        <taxon>Desulfomonilaceae</taxon>
        <taxon>Desulfomonile</taxon>
    </lineage>
</organism>
<dbReference type="EMBL" id="JACRDE010000328">
    <property type="protein sequence ID" value="MBI5250292.1"/>
    <property type="molecule type" value="Genomic_DNA"/>
</dbReference>
<dbReference type="AlphaFoldDB" id="A0A9D6V2M4"/>
<evidence type="ECO:0000313" key="2">
    <source>
        <dbReference type="Proteomes" id="UP000807825"/>
    </source>
</evidence>
<gene>
    <name evidence="1" type="ORF">HY912_12425</name>
</gene>
<protein>
    <submittedName>
        <fullName evidence="1">Uncharacterized protein</fullName>
    </submittedName>
</protein>
<evidence type="ECO:0000313" key="1">
    <source>
        <dbReference type="EMBL" id="MBI5250292.1"/>
    </source>
</evidence>
<reference evidence="1" key="1">
    <citation type="submission" date="2020-07" db="EMBL/GenBank/DDBJ databases">
        <title>Huge and variable diversity of episymbiotic CPR bacteria and DPANN archaea in groundwater ecosystems.</title>
        <authorList>
            <person name="He C.Y."/>
            <person name="Keren R."/>
            <person name="Whittaker M."/>
            <person name="Farag I.F."/>
            <person name="Doudna J."/>
            <person name="Cate J.H.D."/>
            <person name="Banfield J.F."/>
        </authorList>
    </citation>
    <scope>NUCLEOTIDE SEQUENCE</scope>
    <source>
        <strain evidence="1">NC_groundwater_1664_Pr3_B-0.1um_52_9</strain>
    </source>
</reference>
<proteinExistence type="predicted"/>
<dbReference type="Proteomes" id="UP000807825">
    <property type="component" value="Unassembled WGS sequence"/>
</dbReference>
<name>A0A9D6V2M4_9BACT</name>
<comment type="caution">
    <text evidence="1">The sequence shown here is derived from an EMBL/GenBank/DDBJ whole genome shotgun (WGS) entry which is preliminary data.</text>
</comment>
<sequence length="118" mass="13654">MTPDLKLLEKLDGLYDVGRDMVERAQVHGLTVEYEFDLCRFDKWRKAVNDVLYERGGCDDIYYQRFRKNSSQPVVRDLEEGLRILSAVRDDVEGEMIASGALRKKRGRPSASYSISNY</sequence>